<comment type="caution">
    <text evidence="1">The sequence shown here is derived from an EMBL/GenBank/DDBJ whole genome shotgun (WGS) entry which is preliminary data.</text>
</comment>
<evidence type="ECO:0000313" key="2">
    <source>
        <dbReference type="Proteomes" id="UP001207654"/>
    </source>
</evidence>
<dbReference type="RefSeq" id="WP_267541143.1">
    <property type="nucleotide sequence ID" value="NZ_JAPNKA010000001.1"/>
</dbReference>
<proteinExistence type="predicted"/>
<protein>
    <submittedName>
        <fullName evidence="1">Uncharacterized protein</fullName>
    </submittedName>
</protein>
<keyword evidence="2" id="KW-1185">Reference proteome</keyword>
<reference evidence="1 2" key="1">
    <citation type="submission" date="2022-11" db="EMBL/GenBank/DDBJ databases">
        <title>Minimal conservation of predation-associated metabolite biosynthetic gene clusters underscores biosynthetic potential of Myxococcota including descriptions for ten novel species: Archangium lansinium sp. nov., Myxococcus landrumus sp. nov., Nannocystis bai.</title>
        <authorList>
            <person name="Ahearne A."/>
            <person name="Stevens C."/>
            <person name="Phillips K."/>
        </authorList>
    </citation>
    <scope>NUCLEOTIDE SEQUENCE [LARGE SCALE GENOMIC DNA]</scope>
    <source>
        <strain evidence="1 2">MIWBW</strain>
    </source>
</reference>
<evidence type="ECO:0000313" key="1">
    <source>
        <dbReference type="EMBL" id="MCY1082581.1"/>
    </source>
</evidence>
<accession>A0ABT4AMP3</accession>
<dbReference type="EMBL" id="JAPNKA010000001">
    <property type="protein sequence ID" value="MCY1082581.1"/>
    <property type="molecule type" value="Genomic_DNA"/>
</dbReference>
<organism evidence="1 2">
    <name type="scientific">Archangium lansingense</name>
    <dbReference type="NCBI Taxonomy" id="2995310"/>
    <lineage>
        <taxon>Bacteria</taxon>
        <taxon>Pseudomonadati</taxon>
        <taxon>Myxococcota</taxon>
        <taxon>Myxococcia</taxon>
        <taxon>Myxococcales</taxon>
        <taxon>Cystobacterineae</taxon>
        <taxon>Archangiaceae</taxon>
        <taxon>Archangium</taxon>
    </lineage>
</organism>
<dbReference type="Proteomes" id="UP001207654">
    <property type="component" value="Unassembled WGS sequence"/>
</dbReference>
<gene>
    <name evidence="1" type="ORF">OV287_49850</name>
</gene>
<name>A0ABT4AMP3_9BACT</name>
<sequence>MQLPAFLHGSRGTVHRKAVAEGRRCARQYQKNGSFTLPREMLELSPVDVVSTYGGSDFQQHLPAWRLYLLFDVEMSLCEALERGDWRQAEDQYEVFFRETAWGALYYAIAEKLPESAERTAQRIQAVLRSWEMLETARYHYKKPGAILGLGELLGCALDWVLEGWCSEGGDSVRAALEVAAARMARASRGDCEEVILRRLPWVFQFAEQLQHPETVTDIAFWRERLPLLDTESFDRISAASPVSVTQLLYQWDRQLSGH</sequence>